<feature type="region of interest" description="Disordered" evidence="1">
    <location>
        <begin position="81"/>
        <end position="116"/>
    </location>
</feature>
<keyword evidence="3" id="KW-1185">Reference proteome</keyword>
<proteinExistence type="predicted"/>
<dbReference type="EC" id="4.1.2.9" evidence="2"/>
<name>A0A9W4GVV8_9ACTN</name>
<organism evidence="2 3">
    <name type="scientific">Actinacidiphila cocklensis</name>
    <dbReference type="NCBI Taxonomy" id="887465"/>
    <lineage>
        <taxon>Bacteria</taxon>
        <taxon>Bacillati</taxon>
        <taxon>Actinomycetota</taxon>
        <taxon>Actinomycetes</taxon>
        <taxon>Kitasatosporales</taxon>
        <taxon>Streptomycetaceae</taxon>
        <taxon>Actinacidiphila</taxon>
    </lineage>
</organism>
<dbReference type="Proteomes" id="UP001152519">
    <property type="component" value="Unassembled WGS sequence"/>
</dbReference>
<reference evidence="2" key="1">
    <citation type="submission" date="2021-05" db="EMBL/GenBank/DDBJ databases">
        <authorList>
            <person name="Arsene-Ploetze F."/>
        </authorList>
    </citation>
    <scope>NUCLEOTIDE SEQUENCE</scope>
    <source>
        <strain evidence="2">DSM 42138</strain>
    </source>
</reference>
<dbReference type="AlphaFoldDB" id="A0A9W4GVV8"/>
<gene>
    <name evidence="2" type="ORF">SCOCK_80152</name>
</gene>
<dbReference type="EMBL" id="CAJSLV010000114">
    <property type="protein sequence ID" value="CAG6398997.1"/>
    <property type="molecule type" value="Genomic_DNA"/>
</dbReference>
<evidence type="ECO:0000256" key="1">
    <source>
        <dbReference type="SAM" id="MobiDB-lite"/>
    </source>
</evidence>
<dbReference type="GO" id="GO:0050193">
    <property type="term" value="F:phosphoketolase activity"/>
    <property type="evidence" value="ECO:0007669"/>
    <property type="project" value="UniProtKB-EC"/>
</dbReference>
<feature type="compositionally biased region" description="Polar residues" evidence="1">
    <location>
        <begin position="81"/>
        <end position="96"/>
    </location>
</feature>
<dbReference type="GO" id="GO:0047905">
    <property type="term" value="F:fructose-6-phosphate phosphoketolase activity"/>
    <property type="evidence" value="ECO:0007669"/>
    <property type="project" value="UniProtKB-EC"/>
</dbReference>
<dbReference type="EC" id="4.1.2.22" evidence="2"/>
<accession>A0A9W4GVV8</accession>
<sequence>MAGRRTGVVLDGERDPDRLRPCGLGLPLTCTPPRRVRRRTRGRAHDVLDAHMSHPRSAGTPAHTTAVTRLIARYAELVDTGTSPGSANCSPTTPSSPAAVRRCTAGTASRRCCGTP</sequence>
<keyword evidence="2" id="KW-0456">Lyase</keyword>
<evidence type="ECO:0000313" key="3">
    <source>
        <dbReference type="Proteomes" id="UP001152519"/>
    </source>
</evidence>
<evidence type="ECO:0000313" key="2">
    <source>
        <dbReference type="EMBL" id="CAG6398997.1"/>
    </source>
</evidence>
<protein>
    <submittedName>
        <fullName evidence="2">Xylulose-5-phosphate phosphoketolase</fullName>
        <ecNumber evidence="2">4.1.2.22</ecNumber>
        <ecNumber evidence="2">4.1.2.9</ecNumber>
    </submittedName>
</protein>
<comment type="caution">
    <text evidence="2">The sequence shown here is derived from an EMBL/GenBank/DDBJ whole genome shotgun (WGS) entry which is preliminary data.</text>
</comment>